<sequence>MTSAFDLQLRARVNLALYRCGLGDDYFYEAIALSTDSGLRADRVTAFLADEPTLTLAYDEGFAMPDAIEQDGCFD</sequence>
<evidence type="ECO:0000313" key="1">
    <source>
        <dbReference type="EMBL" id="SAL48700.1"/>
    </source>
</evidence>
<gene>
    <name evidence="1" type="ORF">AWB68_02394</name>
</gene>
<accession>A0A158HYA1</accession>
<comment type="caution">
    <text evidence="1">The sequence shown here is derived from an EMBL/GenBank/DDBJ whole genome shotgun (WGS) entry which is preliminary data.</text>
</comment>
<evidence type="ECO:0000313" key="2">
    <source>
        <dbReference type="Proteomes" id="UP000054770"/>
    </source>
</evidence>
<dbReference type="Proteomes" id="UP000054770">
    <property type="component" value="Unassembled WGS sequence"/>
</dbReference>
<dbReference type="EMBL" id="FCON02000020">
    <property type="protein sequence ID" value="SAL48700.1"/>
    <property type="molecule type" value="Genomic_DNA"/>
</dbReference>
<organism evidence="1 2">
    <name type="scientific">Caballeronia choica</name>
    <dbReference type="NCBI Taxonomy" id="326476"/>
    <lineage>
        <taxon>Bacteria</taxon>
        <taxon>Pseudomonadati</taxon>
        <taxon>Pseudomonadota</taxon>
        <taxon>Betaproteobacteria</taxon>
        <taxon>Burkholderiales</taxon>
        <taxon>Burkholderiaceae</taxon>
        <taxon>Caballeronia</taxon>
    </lineage>
</organism>
<reference evidence="1" key="1">
    <citation type="submission" date="2016-01" db="EMBL/GenBank/DDBJ databases">
        <authorList>
            <person name="Peeters C."/>
        </authorList>
    </citation>
    <scope>NUCLEOTIDE SEQUENCE [LARGE SCALE GENOMIC DNA]</scope>
    <source>
        <strain evidence="1">LMG 22940</strain>
    </source>
</reference>
<protein>
    <submittedName>
        <fullName evidence="1">Uncharacterized protein</fullName>
    </submittedName>
</protein>
<proteinExistence type="predicted"/>
<name>A0A158HYA1_9BURK</name>
<dbReference type="AlphaFoldDB" id="A0A158HYA1"/>
<keyword evidence="2" id="KW-1185">Reference proteome</keyword>